<protein>
    <recommendedName>
        <fullName evidence="4">Transposase</fullName>
    </recommendedName>
</protein>
<evidence type="ECO:0008006" key="4">
    <source>
        <dbReference type="Google" id="ProtNLM"/>
    </source>
</evidence>
<accession>A0AAV4DJI1</accession>
<evidence type="ECO:0000256" key="1">
    <source>
        <dbReference type="SAM" id="MobiDB-lite"/>
    </source>
</evidence>
<dbReference type="EMBL" id="BLXT01007934">
    <property type="protein sequence ID" value="GFO44213.1"/>
    <property type="molecule type" value="Genomic_DNA"/>
</dbReference>
<evidence type="ECO:0000313" key="3">
    <source>
        <dbReference type="Proteomes" id="UP000735302"/>
    </source>
</evidence>
<sequence length="176" mass="20264">MANGGWRCDKILPFLRYVSPNGKERYRAESAPGKGSLSTHQVRQGPINLKNKARHRFILTLVDSHIRYAEAVFLRKIDAETVAEALVRTTTMYSECGADLRCHCMKSVMMTAPRKSREKESLRLSASKDQLAALDARLHARKTPLSIAERRLSVMKPIQLYKNRVERMWHKRQPFN</sequence>
<evidence type="ECO:0000313" key="2">
    <source>
        <dbReference type="EMBL" id="GFO44213.1"/>
    </source>
</evidence>
<keyword evidence="3" id="KW-1185">Reference proteome</keyword>
<dbReference type="Proteomes" id="UP000735302">
    <property type="component" value="Unassembled WGS sequence"/>
</dbReference>
<comment type="caution">
    <text evidence="2">The sequence shown here is derived from an EMBL/GenBank/DDBJ whole genome shotgun (WGS) entry which is preliminary data.</text>
</comment>
<proteinExistence type="predicted"/>
<gene>
    <name evidence="2" type="ORF">PoB_007071800</name>
</gene>
<feature type="region of interest" description="Disordered" evidence="1">
    <location>
        <begin position="25"/>
        <end position="45"/>
    </location>
</feature>
<reference evidence="2 3" key="1">
    <citation type="journal article" date="2021" name="Elife">
        <title>Chloroplast acquisition without the gene transfer in kleptoplastic sea slugs, Plakobranchus ocellatus.</title>
        <authorList>
            <person name="Maeda T."/>
            <person name="Takahashi S."/>
            <person name="Yoshida T."/>
            <person name="Shimamura S."/>
            <person name="Takaki Y."/>
            <person name="Nagai Y."/>
            <person name="Toyoda A."/>
            <person name="Suzuki Y."/>
            <person name="Arimoto A."/>
            <person name="Ishii H."/>
            <person name="Satoh N."/>
            <person name="Nishiyama T."/>
            <person name="Hasebe M."/>
            <person name="Maruyama T."/>
            <person name="Minagawa J."/>
            <person name="Obokata J."/>
            <person name="Shigenobu S."/>
        </authorList>
    </citation>
    <scope>NUCLEOTIDE SEQUENCE [LARGE SCALE GENOMIC DNA]</scope>
</reference>
<dbReference type="AlphaFoldDB" id="A0AAV4DJI1"/>
<organism evidence="2 3">
    <name type="scientific">Plakobranchus ocellatus</name>
    <dbReference type="NCBI Taxonomy" id="259542"/>
    <lineage>
        <taxon>Eukaryota</taxon>
        <taxon>Metazoa</taxon>
        <taxon>Spiralia</taxon>
        <taxon>Lophotrochozoa</taxon>
        <taxon>Mollusca</taxon>
        <taxon>Gastropoda</taxon>
        <taxon>Heterobranchia</taxon>
        <taxon>Euthyneura</taxon>
        <taxon>Panpulmonata</taxon>
        <taxon>Sacoglossa</taxon>
        <taxon>Placobranchoidea</taxon>
        <taxon>Plakobranchidae</taxon>
        <taxon>Plakobranchus</taxon>
    </lineage>
</organism>
<name>A0AAV4DJI1_9GAST</name>